<keyword evidence="4" id="KW-1003">Cell membrane</keyword>
<dbReference type="GO" id="GO:0055085">
    <property type="term" value="P:transmembrane transport"/>
    <property type="evidence" value="ECO:0007669"/>
    <property type="project" value="InterPro"/>
</dbReference>
<keyword evidence="5" id="KW-0997">Cell inner membrane</keyword>
<keyword evidence="7" id="KW-0653">Protein transport</keyword>
<dbReference type="PANTHER" id="PTHR33446:SF2">
    <property type="entry name" value="PROTEIN TONB"/>
    <property type="match status" value="1"/>
</dbReference>
<dbReference type="GO" id="GO:0031992">
    <property type="term" value="F:energy transducer activity"/>
    <property type="evidence" value="ECO:0007669"/>
    <property type="project" value="TreeGrafter"/>
</dbReference>
<dbReference type="Proteomes" id="UP000070058">
    <property type="component" value="Unassembled WGS sequence"/>
</dbReference>
<dbReference type="AlphaFoldDB" id="A0A139SM76"/>
<keyword evidence="8" id="KW-1133">Transmembrane helix</keyword>
<evidence type="ECO:0000256" key="5">
    <source>
        <dbReference type="ARBA" id="ARBA00022519"/>
    </source>
</evidence>
<dbReference type="SUPFAM" id="SSF74653">
    <property type="entry name" value="TolA/TonB C-terminal domain"/>
    <property type="match status" value="1"/>
</dbReference>
<evidence type="ECO:0000259" key="11">
    <source>
        <dbReference type="PROSITE" id="PS52015"/>
    </source>
</evidence>
<dbReference type="RefSeq" id="WP_068630175.1">
    <property type="nucleotide sequence ID" value="NZ_LSZQ01000044.1"/>
</dbReference>
<dbReference type="OrthoDB" id="192928at2"/>
<dbReference type="InterPro" id="IPR006260">
    <property type="entry name" value="TonB/TolA_C"/>
</dbReference>
<evidence type="ECO:0000256" key="8">
    <source>
        <dbReference type="ARBA" id="ARBA00022989"/>
    </source>
</evidence>
<evidence type="ECO:0000256" key="6">
    <source>
        <dbReference type="ARBA" id="ARBA00022692"/>
    </source>
</evidence>
<dbReference type="Gene3D" id="3.30.1150.10">
    <property type="match status" value="1"/>
</dbReference>
<reference evidence="13" key="1">
    <citation type="submission" date="2016-02" db="EMBL/GenBank/DDBJ databases">
        <authorList>
            <person name="Sanders J.G."/>
            <person name="Lin J.Y."/>
            <person name="Wertz J.T."/>
            <person name="Russell J.A."/>
            <person name="Moreau C.S."/>
            <person name="Powell S."/>
        </authorList>
    </citation>
    <scope>NUCLEOTIDE SEQUENCE [LARGE SCALE GENOMIC DNA]</scope>
    <source>
        <strain evidence="13">CAG34</strain>
    </source>
</reference>
<dbReference type="EMBL" id="LSZQ01000044">
    <property type="protein sequence ID" value="KXU35632.1"/>
    <property type="molecule type" value="Genomic_DNA"/>
</dbReference>
<dbReference type="InterPro" id="IPR037682">
    <property type="entry name" value="TonB_C"/>
</dbReference>
<feature type="domain" description="TonB C-terminal" evidence="11">
    <location>
        <begin position="171"/>
        <end position="262"/>
    </location>
</feature>
<organism evidence="12 13">
    <name type="scientific">Cephaloticoccus primus</name>
    <dbReference type="NCBI Taxonomy" id="1548207"/>
    <lineage>
        <taxon>Bacteria</taxon>
        <taxon>Pseudomonadati</taxon>
        <taxon>Verrucomicrobiota</taxon>
        <taxon>Opitutia</taxon>
        <taxon>Opitutales</taxon>
        <taxon>Opitutaceae</taxon>
        <taxon>Cephaloticoccus</taxon>
    </lineage>
</organism>
<dbReference type="PROSITE" id="PS52015">
    <property type="entry name" value="TONB_CTD"/>
    <property type="match status" value="1"/>
</dbReference>
<dbReference type="PANTHER" id="PTHR33446">
    <property type="entry name" value="PROTEIN TONB-RELATED"/>
    <property type="match status" value="1"/>
</dbReference>
<gene>
    <name evidence="12" type="ORF">AXK11_05805</name>
</gene>
<sequence>MNASGSPAPGTRSEPSRPTQGESMGRKSLRRPGLLRRYAPAALIAAGLHAVLAVLWPEPAAPTFVSRSAGEESGASGASTMELTLMEEDDSLLGEIAEAAPAVEARPAQPDNVIVWDFDPDIFTQDAAPDAPELLDPGAALAGQIDSTLAAALRELQQGLDQVSGRRGRGFSAGKAGVLYAPNPPYPPLARREGREGIVEILVLVDSRGRAGRAEVAHSSGYADLDESALNTVMTRWKFPARENELQIVRVIFSLTRRDGPETTVTSKL</sequence>
<evidence type="ECO:0000256" key="7">
    <source>
        <dbReference type="ARBA" id="ARBA00022927"/>
    </source>
</evidence>
<evidence type="ECO:0000313" key="12">
    <source>
        <dbReference type="EMBL" id="KXU35632.1"/>
    </source>
</evidence>
<evidence type="ECO:0000256" key="2">
    <source>
        <dbReference type="ARBA" id="ARBA00006555"/>
    </source>
</evidence>
<accession>A0A139SM76</accession>
<dbReference type="InterPro" id="IPR051045">
    <property type="entry name" value="TonB-dependent_transducer"/>
</dbReference>
<keyword evidence="13" id="KW-1185">Reference proteome</keyword>
<keyword evidence="3" id="KW-0813">Transport</keyword>
<evidence type="ECO:0000256" key="10">
    <source>
        <dbReference type="SAM" id="MobiDB-lite"/>
    </source>
</evidence>
<comment type="caution">
    <text evidence="12">The sequence shown here is derived from an EMBL/GenBank/DDBJ whole genome shotgun (WGS) entry which is preliminary data.</text>
</comment>
<dbReference type="STRING" id="1548207.AXK11_05805"/>
<comment type="similarity">
    <text evidence="2">Belongs to the TonB family.</text>
</comment>
<evidence type="ECO:0000313" key="13">
    <source>
        <dbReference type="Proteomes" id="UP000070058"/>
    </source>
</evidence>
<evidence type="ECO:0000256" key="3">
    <source>
        <dbReference type="ARBA" id="ARBA00022448"/>
    </source>
</evidence>
<proteinExistence type="inferred from homology"/>
<evidence type="ECO:0000256" key="1">
    <source>
        <dbReference type="ARBA" id="ARBA00004383"/>
    </source>
</evidence>
<keyword evidence="9" id="KW-0472">Membrane</keyword>
<dbReference type="GO" id="GO:0098797">
    <property type="term" value="C:plasma membrane protein complex"/>
    <property type="evidence" value="ECO:0007669"/>
    <property type="project" value="TreeGrafter"/>
</dbReference>
<protein>
    <recommendedName>
        <fullName evidence="11">TonB C-terminal domain-containing protein</fullName>
    </recommendedName>
</protein>
<evidence type="ECO:0000256" key="4">
    <source>
        <dbReference type="ARBA" id="ARBA00022475"/>
    </source>
</evidence>
<feature type="region of interest" description="Disordered" evidence="10">
    <location>
        <begin position="1"/>
        <end position="31"/>
    </location>
</feature>
<dbReference type="Pfam" id="PF03544">
    <property type="entry name" value="TonB_C"/>
    <property type="match status" value="1"/>
</dbReference>
<keyword evidence="6" id="KW-0812">Transmembrane</keyword>
<evidence type="ECO:0000256" key="9">
    <source>
        <dbReference type="ARBA" id="ARBA00023136"/>
    </source>
</evidence>
<comment type="subcellular location">
    <subcellularLocation>
        <location evidence="1">Cell inner membrane</location>
        <topology evidence="1">Single-pass membrane protein</topology>
        <orientation evidence="1">Periplasmic side</orientation>
    </subcellularLocation>
</comment>
<dbReference type="NCBIfam" id="TIGR01352">
    <property type="entry name" value="tonB_Cterm"/>
    <property type="match status" value="1"/>
</dbReference>
<name>A0A139SM76_9BACT</name>
<dbReference type="GO" id="GO:0015031">
    <property type="term" value="P:protein transport"/>
    <property type="evidence" value="ECO:0007669"/>
    <property type="project" value="UniProtKB-KW"/>
</dbReference>